<dbReference type="EMBL" id="JAPQKN010000001">
    <property type="protein sequence ID" value="KAJ5176260.1"/>
    <property type="molecule type" value="Genomic_DNA"/>
</dbReference>
<organism evidence="2 3">
    <name type="scientific">Penicillium canariense</name>
    <dbReference type="NCBI Taxonomy" id="189055"/>
    <lineage>
        <taxon>Eukaryota</taxon>
        <taxon>Fungi</taxon>
        <taxon>Dikarya</taxon>
        <taxon>Ascomycota</taxon>
        <taxon>Pezizomycotina</taxon>
        <taxon>Eurotiomycetes</taxon>
        <taxon>Eurotiomycetidae</taxon>
        <taxon>Eurotiales</taxon>
        <taxon>Aspergillaceae</taxon>
        <taxon>Penicillium</taxon>
    </lineage>
</organism>
<keyword evidence="3" id="KW-1185">Reference proteome</keyword>
<name>A0A9W9II06_9EURO</name>
<dbReference type="AlphaFoldDB" id="A0A9W9II06"/>
<protein>
    <submittedName>
        <fullName evidence="2">Uncharacterized protein</fullName>
    </submittedName>
</protein>
<feature type="region of interest" description="Disordered" evidence="1">
    <location>
        <begin position="1"/>
        <end position="20"/>
    </location>
</feature>
<gene>
    <name evidence="2" type="ORF">N7482_002137</name>
</gene>
<reference evidence="2" key="1">
    <citation type="submission" date="2022-11" db="EMBL/GenBank/DDBJ databases">
        <authorList>
            <person name="Petersen C."/>
        </authorList>
    </citation>
    <scope>NUCLEOTIDE SEQUENCE</scope>
    <source>
        <strain evidence="2">IBT 26290</strain>
    </source>
</reference>
<sequence>MAVTVAATAEGPWPSTTPTLSPTPTLILQWHVIYCPLSGPMSAAELARAIGLQREWEQVAMESLSDEDEDDVDM</sequence>
<dbReference type="Proteomes" id="UP001149163">
    <property type="component" value="Unassembled WGS sequence"/>
</dbReference>
<dbReference type="GeneID" id="81423438"/>
<evidence type="ECO:0000313" key="3">
    <source>
        <dbReference type="Proteomes" id="UP001149163"/>
    </source>
</evidence>
<proteinExistence type="predicted"/>
<comment type="caution">
    <text evidence="2">The sequence shown here is derived from an EMBL/GenBank/DDBJ whole genome shotgun (WGS) entry which is preliminary data.</text>
</comment>
<evidence type="ECO:0000256" key="1">
    <source>
        <dbReference type="SAM" id="MobiDB-lite"/>
    </source>
</evidence>
<accession>A0A9W9II06</accession>
<reference evidence="2" key="2">
    <citation type="journal article" date="2023" name="IMA Fungus">
        <title>Comparative genomic study of the Penicillium genus elucidates a diverse pangenome and 15 lateral gene transfer events.</title>
        <authorList>
            <person name="Petersen C."/>
            <person name="Sorensen T."/>
            <person name="Nielsen M.R."/>
            <person name="Sondergaard T.E."/>
            <person name="Sorensen J.L."/>
            <person name="Fitzpatrick D.A."/>
            <person name="Frisvad J.C."/>
            <person name="Nielsen K.L."/>
        </authorList>
    </citation>
    <scope>NUCLEOTIDE SEQUENCE</scope>
    <source>
        <strain evidence="2">IBT 26290</strain>
    </source>
</reference>
<dbReference type="RefSeq" id="XP_056547868.1">
    <property type="nucleotide sequence ID" value="XM_056684262.1"/>
</dbReference>
<evidence type="ECO:0000313" key="2">
    <source>
        <dbReference type="EMBL" id="KAJ5176260.1"/>
    </source>
</evidence>